<dbReference type="PANTHER" id="PTHR43708:SF5">
    <property type="entry name" value="CONSERVED EXPRESSED OXIDOREDUCTASE (EUROFUNG)-RELATED"/>
    <property type="match status" value="1"/>
</dbReference>
<protein>
    <submittedName>
        <fullName evidence="5">Oxidoreductase</fullName>
    </submittedName>
</protein>
<name>A0ABV7SUM3_9SPHN</name>
<dbReference type="InterPro" id="IPR051317">
    <property type="entry name" value="Gfo/Idh/MocA_oxidoreduct"/>
</dbReference>
<evidence type="ECO:0000259" key="4">
    <source>
        <dbReference type="Pfam" id="PF02894"/>
    </source>
</evidence>
<organism evidence="5 6">
    <name type="scientific">Sphingomonas hylomeconis</name>
    <dbReference type="NCBI Taxonomy" id="1395958"/>
    <lineage>
        <taxon>Bacteria</taxon>
        <taxon>Pseudomonadati</taxon>
        <taxon>Pseudomonadota</taxon>
        <taxon>Alphaproteobacteria</taxon>
        <taxon>Sphingomonadales</taxon>
        <taxon>Sphingomonadaceae</taxon>
        <taxon>Sphingomonas</taxon>
    </lineage>
</organism>
<dbReference type="Gene3D" id="3.40.50.720">
    <property type="entry name" value="NAD(P)-binding Rossmann-like Domain"/>
    <property type="match status" value="1"/>
</dbReference>
<dbReference type="SUPFAM" id="SSF51735">
    <property type="entry name" value="NAD(P)-binding Rossmann-fold domains"/>
    <property type="match status" value="1"/>
</dbReference>
<feature type="domain" description="Gfo/Idh/MocA-like oxidoreductase N-terminal" evidence="3">
    <location>
        <begin position="5"/>
        <end position="122"/>
    </location>
</feature>
<dbReference type="Gene3D" id="3.30.360.10">
    <property type="entry name" value="Dihydrodipicolinate Reductase, domain 2"/>
    <property type="match status" value="1"/>
</dbReference>
<gene>
    <name evidence="5" type="ORF">ACFONA_07590</name>
</gene>
<dbReference type="InterPro" id="IPR000683">
    <property type="entry name" value="Gfo/Idh/MocA-like_OxRdtase_N"/>
</dbReference>
<dbReference type="Pfam" id="PF02894">
    <property type="entry name" value="GFO_IDH_MocA_C"/>
    <property type="match status" value="1"/>
</dbReference>
<dbReference type="RefSeq" id="WP_261293097.1">
    <property type="nucleotide sequence ID" value="NZ_JANQBK010000003.1"/>
</dbReference>
<reference evidence="6" key="1">
    <citation type="journal article" date="2019" name="Int. J. Syst. Evol. Microbiol.">
        <title>The Global Catalogue of Microorganisms (GCM) 10K type strain sequencing project: providing services to taxonomists for standard genome sequencing and annotation.</title>
        <authorList>
            <consortium name="The Broad Institute Genomics Platform"/>
            <consortium name="The Broad Institute Genome Sequencing Center for Infectious Disease"/>
            <person name="Wu L."/>
            <person name="Ma J."/>
        </authorList>
    </citation>
    <scope>NUCLEOTIDE SEQUENCE [LARGE SCALE GENOMIC DNA]</scope>
    <source>
        <strain evidence="6">KCTC 42739</strain>
    </source>
</reference>
<dbReference type="InterPro" id="IPR004104">
    <property type="entry name" value="Gfo/Idh/MocA-like_OxRdtase_C"/>
</dbReference>
<accession>A0ABV7SUM3</accession>
<comment type="caution">
    <text evidence="5">The sequence shown here is derived from an EMBL/GenBank/DDBJ whole genome shotgun (WGS) entry which is preliminary data.</text>
</comment>
<keyword evidence="2" id="KW-0560">Oxidoreductase</keyword>
<dbReference type="PANTHER" id="PTHR43708">
    <property type="entry name" value="CONSERVED EXPRESSED OXIDOREDUCTASE (EUROFUNG)"/>
    <property type="match status" value="1"/>
</dbReference>
<evidence type="ECO:0000256" key="2">
    <source>
        <dbReference type="ARBA" id="ARBA00023002"/>
    </source>
</evidence>
<sequence length="355" mass="37887">MTPRIRVALIGYGFSGSTFHAPLIRAVPGLELRLIGSSDTAKVHADLPGITVINDPLSAATTPDIDLVVIATPNDSHAPLADAALSAGKHVVVDKPFTLDLTSARALTTTATRHDRLLTVFHNRRWDSDFLTVRQALTDDVIGAVKHFESHFDRFRPQVRDRWREGDGPGSGLWVDLGPHLLDQVLLLFGLPDRVTGNLALLRDGARSDDWAHVVLNYPDKRVVLQASMLVAGGSPRFIVHGTDGSIVKQRGDGQEQQLLAGMTPGGAGWGDDPDPLVVHDGSGGRREIAALPGDQRLFYAGLVAALQGGAPNPVPPVHAIAVMACLDAAAESARTQRSVVPSLTNEERAAWFGG</sequence>
<proteinExistence type="inferred from homology"/>
<comment type="similarity">
    <text evidence="1">Belongs to the Gfo/Idh/MocA family.</text>
</comment>
<feature type="domain" description="Gfo/Idh/MocA-like oxidoreductase C-terminal" evidence="4">
    <location>
        <begin position="134"/>
        <end position="340"/>
    </location>
</feature>
<dbReference type="InterPro" id="IPR036291">
    <property type="entry name" value="NAD(P)-bd_dom_sf"/>
</dbReference>
<keyword evidence="6" id="KW-1185">Reference proteome</keyword>
<dbReference type="Proteomes" id="UP001595713">
    <property type="component" value="Unassembled WGS sequence"/>
</dbReference>
<evidence type="ECO:0000313" key="5">
    <source>
        <dbReference type="EMBL" id="MFC3580026.1"/>
    </source>
</evidence>
<dbReference type="NCBIfam" id="NF008607">
    <property type="entry name" value="PRK11579.1"/>
    <property type="match status" value="1"/>
</dbReference>
<evidence type="ECO:0000259" key="3">
    <source>
        <dbReference type="Pfam" id="PF01408"/>
    </source>
</evidence>
<dbReference type="Pfam" id="PF01408">
    <property type="entry name" value="GFO_IDH_MocA"/>
    <property type="match status" value="1"/>
</dbReference>
<dbReference type="EMBL" id="JBHRXP010000002">
    <property type="protein sequence ID" value="MFC3580026.1"/>
    <property type="molecule type" value="Genomic_DNA"/>
</dbReference>
<evidence type="ECO:0000313" key="6">
    <source>
        <dbReference type="Proteomes" id="UP001595713"/>
    </source>
</evidence>
<evidence type="ECO:0000256" key="1">
    <source>
        <dbReference type="ARBA" id="ARBA00010928"/>
    </source>
</evidence>